<dbReference type="Gene3D" id="2.30.30.100">
    <property type="match status" value="1"/>
</dbReference>
<dbReference type="InterPro" id="IPR039267">
    <property type="entry name" value="Lsm11"/>
</dbReference>
<dbReference type="InterPro" id="IPR010920">
    <property type="entry name" value="LSM_dom_sf"/>
</dbReference>
<dbReference type="OrthoDB" id="10002367at2759"/>
<dbReference type="InterPro" id="IPR001163">
    <property type="entry name" value="Sm_dom_euk/arc"/>
</dbReference>
<protein>
    <recommendedName>
        <fullName evidence="2">Sm domain-containing protein</fullName>
    </recommendedName>
</protein>
<dbReference type="GO" id="GO:0005683">
    <property type="term" value="C:U7 snRNP"/>
    <property type="evidence" value="ECO:0007669"/>
    <property type="project" value="TreeGrafter"/>
</dbReference>
<gene>
    <name evidence="3" type="ORF">CEUTPL_LOCUS12901</name>
</gene>
<dbReference type="PANTHER" id="PTHR21415:SF1">
    <property type="entry name" value="U7 SNRNA-ASSOCIATED SM-LIKE PROTEIN LSM11"/>
    <property type="match status" value="1"/>
</dbReference>
<feature type="region of interest" description="Disordered" evidence="1">
    <location>
        <begin position="1"/>
        <end position="23"/>
    </location>
</feature>
<evidence type="ECO:0000313" key="3">
    <source>
        <dbReference type="EMBL" id="CAG9772489.1"/>
    </source>
</evidence>
<dbReference type="PANTHER" id="PTHR21415">
    <property type="entry name" value="U7 SNRNA-ASSOCIATED SM-LIKE PROTEIN LSM11"/>
    <property type="match status" value="1"/>
</dbReference>
<evidence type="ECO:0000313" key="4">
    <source>
        <dbReference type="Proteomes" id="UP001152799"/>
    </source>
</evidence>
<dbReference type="EMBL" id="OU892284">
    <property type="protein sequence ID" value="CAG9772489.1"/>
    <property type="molecule type" value="Genomic_DNA"/>
</dbReference>
<evidence type="ECO:0000256" key="1">
    <source>
        <dbReference type="SAM" id="MobiDB-lite"/>
    </source>
</evidence>
<dbReference type="SUPFAM" id="SSF50182">
    <property type="entry name" value="Sm-like ribonucleoproteins"/>
    <property type="match status" value="1"/>
</dbReference>
<dbReference type="Pfam" id="PF01423">
    <property type="entry name" value="LSM"/>
    <property type="match status" value="1"/>
</dbReference>
<accession>A0A9N9QRR1</accession>
<dbReference type="AlphaFoldDB" id="A0A9N9QRR1"/>
<organism evidence="3 4">
    <name type="scientific">Ceutorhynchus assimilis</name>
    <name type="common">cabbage seed weevil</name>
    <dbReference type="NCBI Taxonomy" id="467358"/>
    <lineage>
        <taxon>Eukaryota</taxon>
        <taxon>Metazoa</taxon>
        <taxon>Ecdysozoa</taxon>
        <taxon>Arthropoda</taxon>
        <taxon>Hexapoda</taxon>
        <taxon>Insecta</taxon>
        <taxon>Pterygota</taxon>
        <taxon>Neoptera</taxon>
        <taxon>Endopterygota</taxon>
        <taxon>Coleoptera</taxon>
        <taxon>Polyphaga</taxon>
        <taxon>Cucujiformia</taxon>
        <taxon>Curculionidae</taxon>
        <taxon>Ceutorhynchinae</taxon>
        <taxon>Ceutorhynchus</taxon>
    </lineage>
</organism>
<reference evidence="3" key="1">
    <citation type="submission" date="2022-01" db="EMBL/GenBank/DDBJ databases">
        <authorList>
            <person name="King R."/>
        </authorList>
    </citation>
    <scope>NUCLEOTIDE SEQUENCE</scope>
</reference>
<dbReference type="GO" id="GO:0006398">
    <property type="term" value="P:mRNA 3'-end processing by stem-loop binding and cleavage"/>
    <property type="evidence" value="ECO:0007669"/>
    <property type="project" value="TreeGrafter"/>
</dbReference>
<dbReference type="Proteomes" id="UP001152799">
    <property type="component" value="Chromosome 8"/>
</dbReference>
<keyword evidence="4" id="KW-1185">Reference proteome</keyword>
<dbReference type="GO" id="GO:0071209">
    <property type="term" value="F:U7 snRNA binding"/>
    <property type="evidence" value="ECO:0007669"/>
    <property type="project" value="InterPro"/>
</dbReference>
<evidence type="ECO:0000259" key="2">
    <source>
        <dbReference type="SMART" id="SM00651"/>
    </source>
</evidence>
<sequence>MSEKPGPSRQNPVNTDDEDDRLNFYSDNFDPLLFLTSERTKIPKPDAQTFDNLAMWHSHYNRPANEKKKEIPKELPARRWLPHQLPIQSKKPTRIFTDVFTRMEATKGPLATLRKYIEEKTRIKVVTANPRGIRGYCLANLLMFDKHFNLVLQNVEEVWQRSITIKKDPILTDLFPEDPSRQRNSRNRIRLPKMETKKLKKNTEECRRRVDQMLMRGEQVVLICAASNEKK</sequence>
<dbReference type="SMART" id="SM00651">
    <property type="entry name" value="Sm"/>
    <property type="match status" value="1"/>
</dbReference>
<feature type="domain" description="Sm" evidence="2">
    <location>
        <begin position="111"/>
        <end position="225"/>
    </location>
</feature>
<name>A0A9N9QRR1_9CUCU</name>
<proteinExistence type="predicted"/>